<feature type="compositionally biased region" description="Low complexity" evidence="1">
    <location>
        <begin position="312"/>
        <end position="327"/>
    </location>
</feature>
<sequence length="471" mass="49621">MSSLVASPLTISERIIDFRRLRSVAILVGEYVLLRTSRLAGARCAPGILGATCSPVAFGYGLITSLGDDALALHSEANARLSGSSSVSQRDEVPAFSSQFDEVDRAIDNLVKSGKLWSAPRRDSMPMMMGRPFPEYDPRVSNTMSQRHHSISDFDGARMHPNPNLQGFYASQRFQGRQNEVEHMMQAKRRMAAQRERELRNYHQEQQYNRSLLAEMSGNKSDRSLSPAAMSEESRRELLARQHRALYGNESPAFFPPGSFADDNPRSESQGGGTPTSATGVRGPSPRGVDPFGMAQTPVQGSTDNVAQAAASLQSPSRATSTSSPSSGINPVFGKYDNAEQPMTSTSSPGRADSPSARQAHSKPTGGPIGSVGPIGSRPVQPAGQAQAANPALNKRSTTPLPSPLGFGFTPGDAGATNDRSASSASNPSTSASAGTPGMKESTGGVALGWGNGGGVWGSKNGLGVQASVWG</sequence>
<gene>
    <name evidence="2" type="ORF">AARAC_000820</name>
</gene>
<organism evidence="2 3">
    <name type="scientific">Aspergillus arachidicola</name>
    <dbReference type="NCBI Taxonomy" id="656916"/>
    <lineage>
        <taxon>Eukaryota</taxon>
        <taxon>Fungi</taxon>
        <taxon>Dikarya</taxon>
        <taxon>Ascomycota</taxon>
        <taxon>Pezizomycotina</taxon>
        <taxon>Eurotiomycetes</taxon>
        <taxon>Eurotiomycetidae</taxon>
        <taxon>Eurotiales</taxon>
        <taxon>Aspergillaceae</taxon>
        <taxon>Aspergillus</taxon>
        <taxon>Aspergillus subgen. Circumdati</taxon>
    </lineage>
</organism>
<dbReference type="EMBL" id="NEXV01000140">
    <property type="protein sequence ID" value="PIG87673.1"/>
    <property type="molecule type" value="Genomic_DNA"/>
</dbReference>
<comment type="caution">
    <text evidence="2">The sequence shown here is derived from an EMBL/GenBank/DDBJ whole genome shotgun (WGS) entry which is preliminary data.</text>
</comment>
<evidence type="ECO:0000313" key="2">
    <source>
        <dbReference type="EMBL" id="PIG87673.1"/>
    </source>
</evidence>
<feature type="compositionally biased region" description="Polar residues" evidence="1">
    <location>
        <begin position="297"/>
        <end position="306"/>
    </location>
</feature>
<reference evidence="2 3" key="1">
    <citation type="submission" date="2017-05" db="EMBL/GenBank/DDBJ databases">
        <title>Genome sequence for an aflatoxigenic pathogen of Argentinian peanut, Aspergillus arachidicola.</title>
        <authorList>
            <person name="Moore G."/>
            <person name="Beltz S.B."/>
            <person name="Mack B.M."/>
        </authorList>
    </citation>
    <scope>NUCLEOTIDE SEQUENCE [LARGE SCALE GENOMIC DNA]</scope>
    <source>
        <strain evidence="2 3">CBS 117610</strain>
    </source>
</reference>
<protein>
    <submittedName>
        <fullName evidence="2">Uncharacterized protein</fullName>
    </submittedName>
</protein>
<feature type="region of interest" description="Disordered" evidence="1">
    <location>
        <begin position="215"/>
        <end position="236"/>
    </location>
</feature>
<accession>A0A2G7G4C8</accession>
<keyword evidence="3" id="KW-1185">Reference proteome</keyword>
<dbReference type="STRING" id="656916.A0A2G7G4C8"/>
<feature type="compositionally biased region" description="Low complexity" evidence="1">
    <location>
        <begin position="421"/>
        <end position="434"/>
    </location>
</feature>
<evidence type="ECO:0000313" key="3">
    <source>
        <dbReference type="Proteomes" id="UP000231358"/>
    </source>
</evidence>
<dbReference type="Proteomes" id="UP000231358">
    <property type="component" value="Unassembled WGS sequence"/>
</dbReference>
<name>A0A2G7G4C8_9EURO</name>
<proteinExistence type="predicted"/>
<evidence type="ECO:0000256" key="1">
    <source>
        <dbReference type="SAM" id="MobiDB-lite"/>
    </source>
</evidence>
<feature type="region of interest" description="Disordered" evidence="1">
    <location>
        <begin position="249"/>
        <end position="471"/>
    </location>
</feature>
<feature type="compositionally biased region" description="Gly residues" evidence="1">
    <location>
        <begin position="446"/>
        <end position="457"/>
    </location>
</feature>
<dbReference type="AlphaFoldDB" id="A0A2G7G4C8"/>
<feature type="compositionally biased region" description="Low complexity" evidence="1">
    <location>
        <begin position="371"/>
        <end position="392"/>
    </location>
</feature>